<reference evidence="2" key="1">
    <citation type="submission" date="2023-06" db="EMBL/GenBank/DDBJ databases">
        <title>Draft Genome Sequences of lactic acid bacteria strains isolated from fermented milk products.</title>
        <authorList>
            <person name="Elcheninov A.G."/>
            <person name="Klyukina A."/>
            <person name="Zayulina K.S."/>
            <person name="Gavirova L.A."/>
            <person name="Shcherbakova P.A."/>
            <person name="Shestakov A.I."/>
            <person name="Kublanov I.V."/>
            <person name="Kochetkova T.V."/>
        </authorList>
    </citation>
    <scope>NUCLEOTIDE SEQUENCE</scope>
    <source>
        <strain evidence="2">TOM.1374</strain>
    </source>
</reference>
<evidence type="ECO:0000313" key="2">
    <source>
        <dbReference type="EMBL" id="MDM7454345.1"/>
    </source>
</evidence>
<keyword evidence="1" id="KW-1133">Transmembrane helix</keyword>
<dbReference type="RefSeq" id="WP_013245312.1">
    <property type="nucleotide sequence ID" value="NC_014334.2"/>
</dbReference>
<name>A0AAP4N7E9_LACPA</name>
<protein>
    <submittedName>
        <fullName evidence="2">Uncharacterized protein</fullName>
    </submittedName>
</protein>
<feature type="transmembrane region" description="Helical" evidence="1">
    <location>
        <begin position="76"/>
        <end position="92"/>
    </location>
</feature>
<dbReference type="KEGG" id="lcz:LCAZH_0048"/>
<evidence type="ECO:0000313" key="3">
    <source>
        <dbReference type="Proteomes" id="UP001231451"/>
    </source>
</evidence>
<feature type="transmembrane region" description="Helical" evidence="1">
    <location>
        <begin position="151"/>
        <end position="176"/>
    </location>
</feature>
<keyword evidence="1" id="KW-0472">Membrane</keyword>
<organism evidence="2 3">
    <name type="scientific">Lacticaseibacillus paracasei</name>
    <name type="common">Lactobacillus paracasei</name>
    <dbReference type="NCBI Taxonomy" id="1597"/>
    <lineage>
        <taxon>Bacteria</taxon>
        <taxon>Bacillati</taxon>
        <taxon>Bacillota</taxon>
        <taxon>Bacilli</taxon>
        <taxon>Lactobacillales</taxon>
        <taxon>Lactobacillaceae</taxon>
        <taxon>Lacticaseibacillus</taxon>
    </lineage>
</organism>
<sequence>MDYIYFVPHLLVMIIFAVTLRIKSEVFKKERIEREDAIKKIGAADTVDLEGNDDNSLNVIIGRNLYTEKMMNSQMIGSYLAVTFFSAGVIYGNPSSGLLLLPSIGFFFFFANVIFLGEEQVFRLIKQKRLGKFLENFPSLMRVQKTGSRWYYLYLLLLVVVGGLNFAIFYAAAVLFY</sequence>
<feature type="transmembrane region" description="Helical" evidence="1">
    <location>
        <begin position="6"/>
        <end position="22"/>
    </location>
</feature>
<dbReference type="Proteomes" id="UP001231451">
    <property type="component" value="Unassembled WGS sequence"/>
</dbReference>
<dbReference type="AlphaFoldDB" id="A0AAP4N7E9"/>
<comment type="caution">
    <text evidence="2">The sequence shown here is derived from an EMBL/GenBank/DDBJ whole genome shotgun (WGS) entry which is preliminary data.</text>
</comment>
<keyword evidence="1" id="KW-0812">Transmembrane</keyword>
<proteinExistence type="predicted"/>
<accession>A0AAP4N7E9</accession>
<gene>
    <name evidence="2" type="ORF">QUF16_08275</name>
</gene>
<feature type="transmembrane region" description="Helical" evidence="1">
    <location>
        <begin position="98"/>
        <end position="117"/>
    </location>
</feature>
<dbReference type="EMBL" id="JAUCBG010000009">
    <property type="protein sequence ID" value="MDM7454345.1"/>
    <property type="molecule type" value="Genomic_DNA"/>
</dbReference>
<evidence type="ECO:0000256" key="1">
    <source>
        <dbReference type="SAM" id="Phobius"/>
    </source>
</evidence>